<evidence type="ECO:0000256" key="1">
    <source>
        <dbReference type="ARBA" id="ARBA00023157"/>
    </source>
</evidence>
<protein>
    <submittedName>
        <fullName evidence="4">TlpA family protein disulfide reductase</fullName>
    </submittedName>
</protein>
<keyword evidence="1" id="KW-1015">Disulfide bond</keyword>
<comment type="caution">
    <text evidence="4">The sequence shown here is derived from an EMBL/GenBank/DDBJ whole genome shotgun (WGS) entry which is preliminary data.</text>
</comment>
<evidence type="ECO:0000313" key="4">
    <source>
        <dbReference type="EMBL" id="MBU9713269.1"/>
    </source>
</evidence>
<name>A0ABS6JHW1_9BACI</name>
<dbReference type="RefSeq" id="WP_217067428.1">
    <property type="nucleotide sequence ID" value="NZ_JAHQCS010000131.1"/>
</dbReference>
<accession>A0ABS6JHW1</accession>
<dbReference type="InterPro" id="IPR013766">
    <property type="entry name" value="Thioredoxin_domain"/>
</dbReference>
<evidence type="ECO:0000313" key="5">
    <source>
        <dbReference type="Proteomes" id="UP000784880"/>
    </source>
</evidence>
<feature type="domain" description="Thioredoxin" evidence="3">
    <location>
        <begin position="44"/>
        <end position="186"/>
    </location>
</feature>
<gene>
    <name evidence="4" type="ORF">KS419_16175</name>
</gene>
<dbReference type="Pfam" id="PF00578">
    <property type="entry name" value="AhpC-TSA"/>
    <property type="match status" value="1"/>
</dbReference>
<dbReference type="PANTHER" id="PTHR42852">
    <property type="entry name" value="THIOL:DISULFIDE INTERCHANGE PROTEIN DSBE"/>
    <property type="match status" value="1"/>
</dbReference>
<dbReference type="CDD" id="cd02966">
    <property type="entry name" value="TlpA_like_family"/>
    <property type="match status" value="1"/>
</dbReference>
<dbReference type="EMBL" id="JAHQCS010000131">
    <property type="protein sequence ID" value="MBU9713269.1"/>
    <property type="molecule type" value="Genomic_DNA"/>
</dbReference>
<evidence type="ECO:0000256" key="2">
    <source>
        <dbReference type="SAM" id="Phobius"/>
    </source>
</evidence>
<keyword evidence="2" id="KW-0812">Transmembrane</keyword>
<dbReference type="PROSITE" id="PS51352">
    <property type="entry name" value="THIOREDOXIN_2"/>
    <property type="match status" value="1"/>
</dbReference>
<sequence length="186" mass="21015">MSLKGRLQIGLMFFILFLTGAFYMQSNHDLALTQRTMTEVSEGLQNGERAPGFSLETLTGEPVNTRDFEGEKIVIFFFTTWCHNCSEQWLQLEWAKKNGFLNNIQIIGVNLTTLESTQHDISDYVSSIPIEGVPILLDKEGEVQELYEIIAVPTSFMIDSNGIIQGRNLGIIPVETIKENDFFSNN</sequence>
<proteinExistence type="predicted"/>
<dbReference type="Proteomes" id="UP000784880">
    <property type="component" value="Unassembled WGS sequence"/>
</dbReference>
<evidence type="ECO:0000259" key="3">
    <source>
        <dbReference type="PROSITE" id="PS51352"/>
    </source>
</evidence>
<keyword evidence="5" id="KW-1185">Reference proteome</keyword>
<organism evidence="4 5">
    <name type="scientific">Evansella tamaricis</name>
    <dbReference type="NCBI Taxonomy" id="2069301"/>
    <lineage>
        <taxon>Bacteria</taxon>
        <taxon>Bacillati</taxon>
        <taxon>Bacillota</taxon>
        <taxon>Bacilli</taxon>
        <taxon>Bacillales</taxon>
        <taxon>Bacillaceae</taxon>
        <taxon>Evansella</taxon>
    </lineage>
</organism>
<feature type="transmembrane region" description="Helical" evidence="2">
    <location>
        <begin position="7"/>
        <end position="24"/>
    </location>
</feature>
<dbReference type="InterPro" id="IPR000866">
    <property type="entry name" value="AhpC/TSA"/>
</dbReference>
<reference evidence="4 5" key="1">
    <citation type="submission" date="2021-06" db="EMBL/GenBank/DDBJ databases">
        <title>Bacillus sp. RD4P76, an endophyte from a halophyte.</title>
        <authorList>
            <person name="Sun J.-Q."/>
        </authorList>
    </citation>
    <scope>NUCLEOTIDE SEQUENCE [LARGE SCALE GENOMIC DNA]</scope>
    <source>
        <strain evidence="4 5">CGMCC 1.15917</strain>
    </source>
</reference>
<keyword evidence="2" id="KW-0472">Membrane</keyword>
<keyword evidence="2" id="KW-1133">Transmembrane helix</keyword>
<dbReference type="InterPro" id="IPR050553">
    <property type="entry name" value="Thioredoxin_ResA/DsbE_sf"/>
</dbReference>
<dbReference type="PANTHER" id="PTHR42852:SF17">
    <property type="entry name" value="THIOREDOXIN-LIKE PROTEIN HI_1115"/>
    <property type="match status" value="1"/>
</dbReference>